<dbReference type="Proteomes" id="UP000820669">
    <property type="component" value="Unassembled WGS sequence"/>
</dbReference>
<evidence type="ECO:0000313" key="2">
    <source>
        <dbReference type="Proteomes" id="UP000820669"/>
    </source>
</evidence>
<proteinExistence type="predicted"/>
<accession>A0ABX1S9J3</accession>
<keyword evidence="2" id="KW-1185">Reference proteome</keyword>
<name>A0ABX1S9J3_9PSEU</name>
<protein>
    <submittedName>
        <fullName evidence="1">Uncharacterized protein</fullName>
    </submittedName>
</protein>
<evidence type="ECO:0000313" key="1">
    <source>
        <dbReference type="EMBL" id="NMH97021.1"/>
    </source>
</evidence>
<dbReference type="EMBL" id="JAAXLA010000008">
    <property type="protein sequence ID" value="NMH97021.1"/>
    <property type="molecule type" value="Genomic_DNA"/>
</dbReference>
<sequence length="115" mass="12300">MATDSVLKVCIGPVSVDVPRSLGYYTGVWVAVTAGLVEPPLGVFIAAVPFIKLLTHHALPIVVRAVGQFLEGAAKPVGGDDEAVFTLEDEQKDAEEAERVAQQLELARRLHLVRG</sequence>
<comment type="caution">
    <text evidence="1">The sequence shown here is derived from an EMBL/GenBank/DDBJ whole genome shotgun (WGS) entry which is preliminary data.</text>
</comment>
<gene>
    <name evidence="1" type="ORF">HF526_06770</name>
</gene>
<dbReference type="RefSeq" id="WP_169380405.1">
    <property type="nucleotide sequence ID" value="NZ_JAAXLA010000008.1"/>
</dbReference>
<reference evidence="1 2" key="1">
    <citation type="submission" date="2020-04" db="EMBL/GenBank/DDBJ databases">
        <authorList>
            <person name="Klaysubun C."/>
            <person name="Duangmal K."/>
            <person name="Lipun K."/>
        </authorList>
    </citation>
    <scope>NUCLEOTIDE SEQUENCE [LARGE SCALE GENOMIC DNA]</scope>
    <source>
        <strain evidence="1 2">K10HN5</strain>
    </source>
</reference>
<organism evidence="1 2">
    <name type="scientific">Pseudonocardia acidicola</name>
    <dbReference type="NCBI Taxonomy" id="2724939"/>
    <lineage>
        <taxon>Bacteria</taxon>
        <taxon>Bacillati</taxon>
        <taxon>Actinomycetota</taxon>
        <taxon>Actinomycetes</taxon>
        <taxon>Pseudonocardiales</taxon>
        <taxon>Pseudonocardiaceae</taxon>
        <taxon>Pseudonocardia</taxon>
    </lineage>
</organism>